<sequence length="307" mass="34074">LRAMKKRYPNDELFLCMGTDMLLSFDSWYHPKEICSLCQVVMAHRTDIDEAALADFSQTFRKRYGKTPIFLPNDFLELSSTTVRRLLILGGAADDLSPKVYEAILAQGLYGTCRNRKNLPFEDLKRESLALHNEGRVKHVIGCSETAEALAKIYGANPVDAARAGILHDVTKALSGLEQLHLCKTYGIIVDDFLKTHTKLLHAPTAAVVAQRVFGENEAVCSAIRWHTSGRANMSTLEKIIYVADYMEPNRDFPGVKELRKLAYSDLDAALLLGLEMTQEHLAQQGAPMGKASLEAIAYLKTGKDAT</sequence>
<proteinExistence type="predicted"/>
<evidence type="ECO:0000259" key="7">
    <source>
        <dbReference type="SMART" id="SM00471"/>
    </source>
</evidence>
<evidence type="ECO:0000256" key="1">
    <source>
        <dbReference type="ARBA" id="ARBA00012506"/>
    </source>
</evidence>
<dbReference type="InterPro" id="IPR006674">
    <property type="entry name" value="HD_domain"/>
</dbReference>
<dbReference type="Proteomes" id="UP000824258">
    <property type="component" value="Unassembled WGS sequence"/>
</dbReference>
<dbReference type="NCBIfam" id="TIGR00488">
    <property type="entry name" value="bis(5'-nucleosyl)-tetraphosphatase (symmetrical) YqeK"/>
    <property type="match status" value="1"/>
</dbReference>
<comment type="caution">
    <text evidence="8">The sequence shown here is derived from an EMBL/GenBank/DDBJ whole genome shotgun (WGS) entry which is preliminary data.</text>
</comment>
<dbReference type="Gene3D" id="3.40.50.620">
    <property type="entry name" value="HUPs"/>
    <property type="match status" value="1"/>
</dbReference>
<keyword evidence="3" id="KW-0547">Nucleotide-binding</keyword>
<gene>
    <name evidence="8" type="primary">yqeK</name>
    <name evidence="8" type="ORF">IAA70_07820</name>
</gene>
<dbReference type="PANTHER" id="PTHR35795:SF1">
    <property type="entry name" value="BIS(5'-NUCLEOSYL)-TETRAPHOSPHATASE, SYMMETRICAL"/>
    <property type="match status" value="1"/>
</dbReference>
<reference evidence="8" key="2">
    <citation type="journal article" date="2021" name="PeerJ">
        <title>Extensive microbial diversity within the chicken gut microbiome revealed by metagenomics and culture.</title>
        <authorList>
            <person name="Gilroy R."/>
            <person name="Ravi A."/>
            <person name="Getino M."/>
            <person name="Pursley I."/>
            <person name="Horton D.L."/>
            <person name="Alikhan N.F."/>
            <person name="Baker D."/>
            <person name="Gharbi K."/>
            <person name="Hall N."/>
            <person name="Watson M."/>
            <person name="Adriaenssens E.M."/>
            <person name="Foster-Nyarko E."/>
            <person name="Jarju S."/>
            <person name="Secka A."/>
            <person name="Antonio M."/>
            <person name="Oren A."/>
            <person name="Chaudhuri R.R."/>
            <person name="La Ragione R."/>
            <person name="Hildebrand F."/>
            <person name="Pallen M.J."/>
        </authorList>
    </citation>
    <scope>NUCLEOTIDE SEQUENCE</scope>
    <source>
        <strain evidence="8">ChiHjej9B8-7071</strain>
    </source>
</reference>
<protein>
    <recommendedName>
        <fullName evidence="1">bis(5'-nucleosyl)-tetraphosphatase (symmetrical)</fullName>
        <ecNumber evidence="1">3.6.1.41</ecNumber>
    </recommendedName>
</protein>
<evidence type="ECO:0000313" key="8">
    <source>
        <dbReference type="EMBL" id="HIR10297.1"/>
    </source>
</evidence>
<dbReference type="Gene3D" id="1.10.3210.10">
    <property type="entry name" value="Hypothetical protein af1432"/>
    <property type="match status" value="1"/>
</dbReference>
<reference evidence="8" key="1">
    <citation type="submission" date="2020-10" db="EMBL/GenBank/DDBJ databases">
        <authorList>
            <person name="Gilroy R."/>
        </authorList>
    </citation>
    <scope>NUCLEOTIDE SEQUENCE</scope>
    <source>
        <strain evidence="8">ChiHjej9B8-7071</strain>
    </source>
</reference>
<dbReference type="CDD" id="cd00077">
    <property type="entry name" value="HDc"/>
    <property type="match status" value="1"/>
</dbReference>
<dbReference type="SUPFAM" id="SSF52374">
    <property type="entry name" value="Nucleotidylyl transferase"/>
    <property type="match status" value="1"/>
</dbReference>
<dbReference type="GO" id="GO:0046872">
    <property type="term" value="F:metal ion binding"/>
    <property type="evidence" value="ECO:0007669"/>
    <property type="project" value="UniProtKB-KW"/>
</dbReference>
<evidence type="ECO:0000256" key="6">
    <source>
        <dbReference type="ARBA" id="ARBA00049417"/>
    </source>
</evidence>
<organism evidence="8 9">
    <name type="scientific">Candidatus Avoscillospira stercoripullorum</name>
    <dbReference type="NCBI Taxonomy" id="2840709"/>
    <lineage>
        <taxon>Bacteria</taxon>
        <taxon>Bacillati</taxon>
        <taxon>Bacillota</taxon>
        <taxon>Clostridia</taxon>
        <taxon>Eubacteriales</taxon>
        <taxon>Oscillospiraceae</taxon>
        <taxon>Oscillospiraceae incertae sedis</taxon>
        <taxon>Candidatus Avoscillospira</taxon>
    </lineage>
</organism>
<feature type="non-terminal residue" evidence="8">
    <location>
        <position position="1"/>
    </location>
</feature>
<dbReference type="EC" id="3.6.1.41" evidence="1"/>
<evidence type="ECO:0000313" key="9">
    <source>
        <dbReference type="Proteomes" id="UP000824258"/>
    </source>
</evidence>
<feature type="domain" description="HD/PDEase" evidence="7">
    <location>
        <begin position="132"/>
        <end position="259"/>
    </location>
</feature>
<keyword evidence="4 8" id="KW-0378">Hydrolase</keyword>
<dbReference type="InterPro" id="IPR014729">
    <property type="entry name" value="Rossmann-like_a/b/a_fold"/>
</dbReference>
<name>A0A9D1A8N0_9FIRM</name>
<dbReference type="Pfam" id="PF01966">
    <property type="entry name" value="HD"/>
    <property type="match status" value="1"/>
</dbReference>
<accession>A0A9D1A8N0</accession>
<dbReference type="EMBL" id="DVGD01000255">
    <property type="protein sequence ID" value="HIR10297.1"/>
    <property type="molecule type" value="Genomic_DNA"/>
</dbReference>
<comment type="catalytic activity">
    <reaction evidence="6">
        <text>P(1),P(4)-bis(5'-adenosyl) tetraphosphate + H2O = 2 ADP + 2 H(+)</text>
        <dbReference type="Rhea" id="RHEA:24252"/>
        <dbReference type="ChEBI" id="CHEBI:15377"/>
        <dbReference type="ChEBI" id="CHEBI:15378"/>
        <dbReference type="ChEBI" id="CHEBI:58141"/>
        <dbReference type="ChEBI" id="CHEBI:456216"/>
        <dbReference type="EC" id="3.6.1.41"/>
    </reaction>
</comment>
<keyword evidence="2" id="KW-0479">Metal-binding</keyword>
<evidence type="ECO:0000256" key="4">
    <source>
        <dbReference type="ARBA" id="ARBA00022801"/>
    </source>
</evidence>
<dbReference type="InterPro" id="IPR003607">
    <property type="entry name" value="HD/PDEase_dom"/>
</dbReference>
<dbReference type="PANTHER" id="PTHR35795">
    <property type="entry name" value="SLR1885 PROTEIN"/>
    <property type="match status" value="1"/>
</dbReference>
<evidence type="ECO:0000256" key="5">
    <source>
        <dbReference type="ARBA" id="ARBA00023004"/>
    </source>
</evidence>
<dbReference type="AlphaFoldDB" id="A0A9D1A8N0"/>
<dbReference type="InterPro" id="IPR051094">
    <property type="entry name" value="Diverse_Catalytic_Enzymes"/>
</dbReference>
<evidence type="ECO:0000256" key="3">
    <source>
        <dbReference type="ARBA" id="ARBA00022741"/>
    </source>
</evidence>
<dbReference type="GO" id="GO:0008803">
    <property type="term" value="F:bis(5'-nucleosyl)-tetraphosphatase (symmetrical) activity"/>
    <property type="evidence" value="ECO:0007669"/>
    <property type="project" value="UniProtKB-EC"/>
</dbReference>
<dbReference type="SMART" id="SM00471">
    <property type="entry name" value="HDc"/>
    <property type="match status" value="1"/>
</dbReference>
<keyword evidence="5" id="KW-0408">Iron</keyword>
<evidence type="ECO:0000256" key="2">
    <source>
        <dbReference type="ARBA" id="ARBA00022723"/>
    </source>
</evidence>
<dbReference type="InterPro" id="IPR005249">
    <property type="entry name" value="YqeK"/>
</dbReference>
<dbReference type="SUPFAM" id="SSF109604">
    <property type="entry name" value="HD-domain/PDEase-like"/>
    <property type="match status" value="1"/>
</dbReference>
<dbReference type="GO" id="GO:0000166">
    <property type="term" value="F:nucleotide binding"/>
    <property type="evidence" value="ECO:0007669"/>
    <property type="project" value="UniProtKB-KW"/>
</dbReference>